<evidence type="ECO:0000313" key="1">
    <source>
        <dbReference type="EMBL" id="HAC30032.1"/>
    </source>
</evidence>
<dbReference type="Proteomes" id="UP000261325">
    <property type="component" value="Unassembled WGS sequence"/>
</dbReference>
<evidence type="ECO:0000313" key="2">
    <source>
        <dbReference type="Proteomes" id="UP000261325"/>
    </source>
</evidence>
<accession>A0A3B8WQ16</accession>
<feature type="non-terminal residue" evidence="1">
    <location>
        <position position="45"/>
    </location>
</feature>
<reference evidence="1 2" key="1">
    <citation type="journal article" date="2018" name="Nat. Biotechnol.">
        <title>A standardized bacterial taxonomy based on genome phylogeny substantially revises the tree of life.</title>
        <authorList>
            <person name="Parks D.H."/>
            <person name="Chuvochina M."/>
            <person name="Waite D.W."/>
            <person name="Rinke C."/>
            <person name="Skarshewski A."/>
            <person name="Chaumeil P.A."/>
            <person name="Hugenholtz P."/>
        </authorList>
    </citation>
    <scope>NUCLEOTIDE SEQUENCE [LARGE SCALE GENOMIC DNA]</scope>
    <source>
        <strain evidence="1">UBA9049</strain>
    </source>
</reference>
<protein>
    <submittedName>
        <fullName evidence="1">Uncharacterized protein</fullName>
    </submittedName>
</protein>
<dbReference type="GO" id="GO:0003842">
    <property type="term" value="F:L-glutamate gamma-semialdehyde dehydrogenase activity"/>
    <property type="evidence" value="ECO:0007669"/>
    <property type="project" value="InterPro"/>
</dbReference>
<dbReference type="InterPro" id="IPR024089">
    <property type="entry name" value="PRODH_PutA_dom_I/II"/>
</dbReference>
<dbReference type="Gene3D" id="1.10.2060.10">
    <property type="entry name" value="PutA proline dehydrogenase (PRODH), domain 2"/>
    <property type="match status" value="1"/>
</dbReference>
<sequence>MGKAKSGMINSATLALLMTSNLLKDSERQSVGDTLRKLVKRLGEP</sequence>
<dbReference type="AlphaFoldDB" id="A0A3B8WQ16"/>
<gene>
    <name evidence="1" type="ORF">DCF82_19820</name>
</gene>
<organism evidence="1 2">
    <name type="scientific">Marinobacter nauticus</name>
    <name type="common">Marinobacter hydrocarbonoclasticus</name>
    <name type="synonym">Marinobacter aquaeolei</name>
    <dbReference type="NCBI Taxonomy" id="2743"/>
    <lineage>
        <taxon>Bacteria</taxon>
        <taxon>Pseudomonadati</taxon>
        <taxon>Pseudomonadota</taxon>
        <taxon>Gammaproteobacteria</taxon>
        <taxon>Pseudomonadales</taxon>
        <taxon>Marinobacteraceae</taxon>
        <taxon>Marinobacter</taxon>
    </lineage>
</organism>
<dbReference type="EMBL" id="DLYI01000274">
    <property type="protein sequence ID" value="HAC30032.1"/>
    <property type="molecule type" value="Genomic_DNA"/>
</dbReference>
<proteinExistence type="predicted"/>
<dbReference type="SUPFAM" id="SSF81935">
    <property type="entry name" value="N-terminal domain of bifunctional PutA protein"/>
    <property type="match status" value="1"/>
</dbReference>
<comment type="caution">
    <text evidence="1">The sequence shown here is derived from an EMBL/GenBank/DDBJ whole genome shotgun (WGS) entry which is preliminary data.</text>
</comment>
<name>A0A3B8WQ16_MARNT</name>